<dbReference type="PANTHER" id="PTHR19879">
    <property type="entry name" value="TRANSCRIPTION INITIATION FACTOR TFIID"/>
    <property type="match status" value="1"/>
</dbReference>
<feature type="repeat" description="WD" evidence="3">
    <location>
        <begin position="1571"/>
        <end position="1612"/>
    </location>
</feature>
<feature type="repeat" description="WD" evidence="3">
    <location>
        <begin position="1445"/>
        <end position="1486"/>
    </location>
</feature>
<dbReference type="Gene3D" id="2.130.10.10">
    <property type="entry name" value="YVTN repeat-like/Quinoprotein amine dehydrogenase"/>
    <property type="match status" value="6"/>
</dbReference>
<reference evidence="6" key="1">
    <citation type="submission" date="2020-10" db="EMBL/GenBank/DDBJ databases">
        <title>Taxonomic study of unclassified bacteria belonging to the class Ktedonobacteria.</title>
        <authorList>
            <person name="Yabe S."/>
            <person name="Wang C.M."/>
            <person name="Zheng Y."/>
            <person name="Sakai Y."/>
            <person name="Cavaletti L."/>
            <person name="Monciardini P."/>
            <person name="Donadio S."/>
        </authorList>
    </citation>
    <scope>NUCLEOTIDE SEQUENCE</scope>
    <source>
        <strain evidence="6">ID150040</strain>
    </source>
</reference>
<dbReference type="PANTHER" id="PTHR19879:SF9">
    <property type="entry name" value="TRANSCRIPTION INITIATION FACTOR TFIID SUBUNIT 5"/>
    <property type="match status" value="1"/>
</dbReference>
<comment type="caution">
    <text evidence="6">The sequence shown here is derived from an EMBL/GenBank/DDBJ whole genome shotgun (WGS) entry which is preliminary data.</text>
</comment>
<evidence type="ECO:0000256" key="3">
    <source>
        <dbReference type="PROSITE-ProRule" id="PRU00221"/>
    </source>
</evidence>
<dbReference type="Pfam" id="PF13111">
    <property type="entry name" value="pPIWI_RE_X"/>
    <property type="match status" value="1"/>
</dbReference>
<evidence type="ECO:0000256" key="1">
    <source>
        <dbReference type="ARBA" id="ARBA00022574"/>
    </source>
</evidence>
<keyword evidence="1 3" id="KW-0853">WD repeat</keyword>
<accession>A0A8J3IRH9</accession>
<feature type="domain" description="pPIWI-RE RNaseH" evidence="4">
    <location>
        <begin position="657"/>
        <end position="816"/>
    </location>
</feature>
<feature type="repeat" description="WD" evidence="3">
    <location>
        <begin position="1361"/>
        <end position="1402"/>
    </location>
</feature>
<dbReference type="Proteomes" id="UP000597444">
    <property type="component" value="Unassembled WGS sequence"/>
</dbReference>
<dbReference type="CDD" id="cd00200">
    <property type="entry name" value="WD40"/>
    <property type="match status" value="2"/>
</dbReference>
<feature type="repeat" description="WD" evidence="3">
    <location>
        <begin position="1613"/>
        <end position="1654"/>
    </location>
</feature>
<evidence type="ECO:0000313" key="7">
    <source>
        <dbReference type="Proteomes" id="UP000597444"/>
    </source>
</evidence>
<feature type="repeat" description="WD" evidence="3">
    <location>
        <begin position="1286"/>
        <end position="1318"/>
    </location>
</feature>
<dbReference type="Pfam" id="PF13032">
    <property type="entry name" value="RNaseH_pPIWI_RE"/>
    <property type="match status" value="1"/>
</dbReference>
<dbReference type="RefSeq" id="WP_220207201.1">
    <property type="nucleotide sequence ID" value="NZ_BNJK01000001.1"/>
</dbReference>
<keyword evidence="7" id="KW-1185">Reference proteome</keyword>
<feature type="repeat" description="WD" evidence="3">
    <location>
        <begin position="1108"/>
        <end position="1149"/>
    </location>
</feature>
<dbReference type="Pfam" id="PF00400">
    <property type="entry name" value="WD40"/>
    <property type="match status" value="9"/>
</dbReference>
<dbReference type="InterPro" id="IPR036322">
    <property type="entry name" value="WD40_repeat_dom_sf"/>
</dbReference>
<dbReference type="PRINTS" id="PR00320">
    <property type="entry name" value="GPROTEINBRPT"/>
</dbReference>
<gene>
    <name evidence="6" type="ORF">KSF_066370</name>
</gene>
<dbReference type="InterPro" id="IPR020472">
    <property type="entry name" value="WD40_PAC1"/>
</dbReference>
<feature type="repeat" description="WD" evidence="3">
    <location>
        <begin position="1150"/>
        <end position="1191"/>
    </location>
</feature>
<feature type="repeat" description="WD" evidence="3">
    <location>
        <begin position="1066"/>
        <end position="1107"/>
    </location>
</feature>
<feature type="repeat" description="WD" evidence="3">
    <location>
        <begin position="1319"/>
        <end position="1360"/>
    </location>
</feature>
<feature type="repeat" description="WD" evidence="3">
    <location>
        <begin position="1192"/>
        <end position="1233"/>
    </location>
</feature>
<dbReference type="SMART" id="SM00320">
    <property type="entry name" value="WD40"/>
    <property type="match status" value="14"/>
</dbReference>
<feature type="repeat" description="WD" evidence="3">
    <location>
        <begin position="1529"/>
        <end position="1570"/>
    </location>
</feature>
<name>A0A8J3IRH9_9CHLR</name>
<feature type="domain" description="pPIWI-RE module N-terminal" evidence="5">
    <location>
        <begin position="108"/>
        <end position="417"/>
    </location>
</feature>
<evidence type="ECO:0000256" key="2">
    <source>
        <dbReference type="ARBA" id="ARBA00022737"/>
    </source>
</evidence>
<dbReference type="InterPro" id="IPR024996">
    <property type="entry name" value="RNaseH_pPIWI_RE"/>
</dbReference>
<dbReference type="PROSITE" id="PS50294">
    <property type="entry name" value="WD_REPEATS_REGION"/>
    <property type="match status" value="13"/>
</dbReference>
<dbReference type="InterPro" id="IPR025085">
    <property type="entry name" value="pPIWI_RE_X"/>
</dbReference>
<dbReference type="PROSITE" id="PS50082">
    <property type="entry name" value="WD_REPEATS_2"/>
    <property type="match status" value="14"/>
</dbReference>
<feature type="repeat" description="WD" evidence="3">
    <location>
        <begin position="1487"/>
        <end position="1528"/>
    </location>
</feature>
<evidence type="ECO:0000259" key="4">
    <source>
        <dbReference type="Pfam" id="PF13032"/>
    </source>
</evidence>
<feature type="repeat" description="WD" evidence="3">
    <location>
        <begin position="1403"/>
        <end position="1444"/>
    </location>
</feature>
<dbReference type="EMBL" id="BNJK01000001">
    <property type="protein sequence ID" value="GHO96589.1"/>
    <property type="molecule type" value="Genomic_DNA"/>
</dbReference>
<dbReference type="SUPFAM" id="SSF50978">
    <property type="entry name" value="WD40 repeat-like"/>
    <property type="match status" value="2"/>
</dbReference>
<dbReference type="InterPro" id="IPR001680">
    <property type="entry name" value="WD40_rpt"/>
</dbReference>
<dbReference type="InterPro" id="IPR015943">
    <property type="entry name" value="WD40/YVTN_repeat-like_dom_sf"/>
</dbReference>
<dbReference type="PROSITE" id="PS00678">
    <property type="entry name" value="WD_REPEATS_1"/>
    <property type="match status" value="7"/>
</dbReference>
<keyword evidence="2" id="KW-0677">Repeat</keyword>
<proteinExistence type="predicted"/>
<dbReference type="Pfam" id="PF25173">
    <property type="entry name" value="Beta-prop_WDR3_1st"/>
    <property type="match status" value="1"/>
</dbReference>
<evidence type="ECO:0000313" key="6">
    <source>
        <dbReference type="EMBL" id="GHO96589.1"/>
    </source>
</evidence>
<evidence type="ECO:0008006" key="8">
    <source>
        <dbReference type="Google" id="ProtNLM"/>
    </source>
</evidence>
<evidence type="ECO:0000259" key="5">
    <source>
        <dbReference type="Pfam" id="PF13111"/>
    </source>
</evidence>
<feature type="repeat" description="WD" evidence="3">
    <location>
        <begin position="1234"/>
        <end position="1275"/>
    </location>
</feature>
<sequence>MSYLPNHMLLARFYLRPQALQGRVASFLDFVWSEPLNAFIEQYALRSLMERLQIYLPHNRLNRAILAQSLPIAHPFELFRIPGQDISTDYYRCMLSLETEERLLPTPQDIQRIVAIWLQHWFQSAFSSKDLGSVARQVELLNRLNDVAYSVAPTWYQRELYDFWTLQEDTRRYHAIPSVLASLLHNQVSVIDGIEVRWRLALDQKHHLVVVSDPLICEYPIRDEDGQIHWKGGTFAYKLSFALHTFAGAQEQCVHIFLSCTRYLDQPVTRLKRGHEITIQMRTSKARKEGWPVAQTLVPLSAITYAGLEKVRWHDSLAELLERLEVRMLADPKDILASPLVYRTPNMTTRWDQFLPVQAEWIKPSHGVKTGFSCQERLETIQSLLPYLEEFLQPCSPLQRDSKTTMPRKIWSLLPWNELHTHASQEICAATVQQAIMRALGGKLLTLLVCWYTRRTRDAVYKQLRKLLFLTEASPWPENIRVIDYGISEKLVGSLDSGNLDPQDFYNTARPKDFFVQWNKQLGHARAERLHTWEQEVWSQLTIEPDSHKLVLIELPRSGKDIHPSQGPKGILRHLVVVDWHAGNQMLHPMLPRYDEDHQPLPENSRRSQARVKNAIADLLFRQTGVVFEPPTAIYTQQAKLPAAIADDLTVIGLYYKKARRTYEHPRIELPLAVRLQPSGVAEICLPKEEGRKGAWFPYRDAATTELGPRFAAKKGLMYSSSESLLFLQEILQEQRSHPTLVIVCASDWRSNIWPQLRNDQLQNPHCLDINNPKLNELPVLLPITPNTDPFLRVIRLRERGSGGETPQYITTREQISWDQAQMAKESRSAFGCVDTSVTGPFLHYLSLADKTVFGDVSDLLERQFQRLSEQEQEIIYWLAIEQQPVVFQHLWECLVHPVSKSLLLEVLASLRRRSLIETDRRGQYFLQSVISEYVLEKLTKQIYHELDRGQFNFFSKVALMQAQVRENIRIIQIRLIVMPLLAMLRGHLGEQGGINKLRHALTLLHTHNPQEYDYAASNLLHLLIHMRINLRGLNCSSLYIQHAYLRGVELPEVDFSSASFKASTFTDTFGSIFCVAFNANGSLFAAGMTNGEIRLWRASSLEPVQTLSGHIDGIRAIAFSPNGRLLASCSHDQTIRIWNVLTARCQKVLSEHNGPVRSLAFHPSGQLLASGSEDGSILVFNMDTGECIRNLGGYGRWILTIAFSPDGSLLVSGDEEGCIKIWEVASSHCVETLSAHTFRIRSLAFAPGGDIFASSSDDRTIKVWDARTRQLLYVLEEPVAHCTRSIAFSPDGKKLAAGGDDQVIYLWDLASRKCQSVLQGHTNRIWSVAFHPEKPLLLSGSEDQTVRLWDWNTGHCHSTLQGYRSMFWSVAFSPDTRLLSSGGEDSVCRIWEFATGRCLKMLFGHTNQIRCTAFSPDGTILASGSDDLTIRLWDIATAQPLNVLRGHKHLVHSLAFHPDGKILVSGSHDKSIQLWDVNTGNPLASLPDHYGLVWSVAFSPDGRLIASGSEDKHLRIWDVETRSCQALLQGHRHRIWTVAFSPDGQLVASGSDDKTIRIWRVSDGLCLVSLQGHTHWVRALACSPDGKTLASGSHDKTIRLWNINTGQCLATLKGHESRIWSVAFSSDGEMLASGSDDGTIKFWNRYTGECLQTLRCARPYEGMNITGVEGLSEMQRKALKALGAIVR</sequence>
<organism evidence="6 7">
    <name type="scientific">Reticulibacter mediterranei</name>
    <dbReference type="NCBI Taxonomy" id="2778369"/>
    <lineage>
        <taxon>Bacteria</taxon>
        <taxon>Bacillati</taxon>
        <taxon>Chloroflexota</taxon>
        <taxon>Ktedonobacteria</taxon>
        <taxon>Ktedonobacterales</taxon>
        <taxon>Reticulibacteraceae</taxon>
        <taxon>Reticulibacter</taxon>
    </lineage>
</organism>
<protein>
    <recommendedName>
        <fullName evidence="8">WD40 repeat domain-containing protein</fullName>
    </recommendedName>
</protein>
<dbReference type="InterPro" id="IPR019775">
    <property type="entry name" value="WD40_repeat_CS"/>
</dbReference>